<comment type="caution">
    <text evidence="1">The sequence shown here is derived from an EMBL/GenBank/DDBJ whole genome shotgun (WGS) entry which is preliminary data.</text>
</comment>
<name>A0ABQ2K189_9ACTN</name>
<evidence type="ECO:0000313" key="1">
    <source>
        <dbReference type="EMBL" id="GGN62028.1"/>
    </source>
</evidence>
<organism evidence="1 2">
    <name type="scientific">Streptomyces kronopolitis</name>
    <dbReference type="NCBI Taxonomy" id="1612435"/>
    <lineage>
        <taxon>Bacteria</taxon>
        <taxon>Bacillati</taxon>
        <taxon>Actinomycetota</taxon>
        <taxon>Actinomycetes</taxon>
        <taxon>Kitasatosporales</taxon>
        <taxon>Streptomycetaceae</taxon>
        <taxon>Streptomyces</taxon>
    </lineage>
</organism>
<proteinExistence type="predicted"/>
<accession>A0ABQ2K189</accession>
<keyword evidence="2" id="KW-1185">Reference proteome</keyword>
<sequence length="74" mass="8416">MWIRRRYLRNTEFKKVVDAVLPLRPDIDFPAWIADQSEGGIPPCRPRPRSVEAAVVRAPLDATDTTAGEFRPEP</sequence>
<reference evidence="2" key="1">
    <citation type="journal article" date="2019" name="Int. J. Syst. Evol. Microbiol.">
        <title>The Global Catalogue of Microorganisms (GCM) 10K type strain sequencing project: providing services to taxonomists for standard genome sequencing and annotation.</title>
        <authorList>
            <consortium name="The Broad Institute Genomics Platform"/>
            <consortium name="The Broad Institute Genome Sequencing Center for Infectious Disease"/>
            <person name="Wu L."/>
            <person name="Ma J."/>
        </authorList>
    </citation>
    <scope>NUCLEOTIDE SEQUENCE [LARGE SCALE GENOMIC DNA]</scope>
    <source>
        <strain evidence="2">CGMCC 4.7323</strain>
    </source>
</reference>
<gene>
    <name evidence="1" type="ORF">GCM10012285_61760</name>
</gene>
<evidence type="ECO:0000313" key="2">
    <source>
        <dbReference type="Proteomes" id="UP000600080"/>
    </source>
</evidence>
<dbReference type="Proteomes" id="UP000600080">
    <property type="component" value="Unassembled WGS sequence"/>
</dbReference>
<dbReference type="EMBL" id="BMND01000044">
    <property type="protein sequence ID" value="GGN62028.1"/>
    <property type="molecule type" value="Genomic_DNA"/>
</dbReference>
<protein>
    <submittedName>
        <fullName evidence="1">Uncharacterized protein</fullName>
    </submittedName>
</protein>